<evidence type="ECO:0000256" key="5">
    <source>
        <dbReference type="ARBA" id="ARBA00022989"/>
    </source>
</evidence>
<comment type="catalytic activity">
    <reaction evidence="7">
        <text>D-galactose(in) = D-galactose(out)</text>
        <dbReference type="Rhea" id="RHEA:34915"/>
        <dbReference type="ChEBI" id="CHEBI:4139"/>
    </reaction>
    <physiologicalReaction direction="right-to-left" evidence="7">
        <dbReference type="Rhea" id="RHEA:34917"/>
    </physiologicalReaction>
</comment>
<comment type="catalytic activity">
    <reaction evidence="12">
        <text>D-fructose(out) = D-fructose(in)</text>
        <dbReference type="Rhea" id="RHEA:60372"/>
        <dbReference type="ChEBI" id="CHEBI:37721"/>
    </reaction>
    <physiologicalReaction direction="left-to-right" evidence="12">
        <dbReference type="Rhea" id="RHEA:60373"/>
    </physiologicalReaction>
</comment>
<feature type="transmembrane region" description="Helical" evidence="14">
    <location>
        <begin position="108"/>
        <end position="129"/>
    </location>
</feature>
<evidence type="ECO:0000256" key="10">
    <source>
        <dbReference type="ARBA" id="ARBA00044662"/>
    </source>
</evidence>
<evidence type="ECO:0000256" key="1">
    <source>
        <dbReference type="ARBA" id="ARBA00004141"/>
    </source>
</evidence>
<evidence type="ECO:0000256" key="12">
    <source>
        <dbReference type="ARBA" id="ARBA00044710"/>
    </source>
</evidence>
<evidence type="ECO:0000256" key="13">
    <source>
        <dbReference type="ARBA" id="ARBA00044780"/>
    </source>
</evidence>
<comment type="catalytic activity">
    <reaction evidence="11">
        <text>D-glucosamine(out) = D-glucosamine(in)</text>
        <dbReference type="Rhea" id="RHEA:78423"/>
        <dbReference type="ChEBI" id="CHEBI:58723"/>
    </reaction>
    <physiologicalReaction direction="left-to-right" evidence="11">
        <dbReference type="Rhea" id="RHEA:78424"/>
    </physiologicalReaction>
</comment>
<evidence type="ECO:0000256" key="8">
    <source>
        <dbReference type="ARBA" id="ARBA00044648"/>
    </source>
</evidence>
<feature type="transmembrane region" description="Helical" evidence="14">
    <location>
        <begin position="319"/>
        <end position="342"/>
    </location>
</feature>
<keyword evidence="5 14" id="KW-1133">Transmembrane helix</keyword>
<feature type="transmembrane region" description="Helical" evidence="14">
    <location>
        <begin position="409"/>
        <end position="435"/>
    </location>
</feature>
<dbReference type="SUPFAM" id="SSF103473">
    <property type="entry name" value="MFS general substrate transporter"/>
    <property type="match status" value="1"/>
</dbReference>
<feature type="transmembrane region" description="Helical" evidence="14">
    <location>
        <begin position="447"/>
        <end position="467"/>
    </location>
</feature>
<dbReference type="InterPro" id="IPR036259">
    <property type="entry name" value="MFS_trans_sf"/>
</dbReference>
<name>A0AAD5QDR3_PYTIN</name>
<dbReference type="InterPro" id="IPR005829">
    <property type="entry name" value="Sugar_transporter_CS"/>
</dbReference>
<feature type="transmembrane region" description="Helical" evidence="14">
    <location>
        <begin position="473"/>
        <end position="493"/>
    </location>
</feature>
<comment type="caution">
    <text evidence="16">The sequence shown here is derived from an EMBL/GenBank/DDBJ whole genome shotgun (WGS) entry which is preliminary data.</text>
</comment>
<evidence type="ECO:0000256" key="7">
    <source>
        <dbReference type="ARBA" id="ARBA00044637"/>
    </source>
</evidence>
<keyword evidence="6 14" id="KW-0472">Membrane</keyword>
<dbReference type="Pfam" id="PF00083">
    <property type="entry name" value="Sugar_tr"/>
    <property type="match status" value="1"/>
</dbReference>
<organism evidence="16 17">
    <name type="scientific">Pythium insidiosum</name>
    <name type="common">Pythiosis disease agent</name>
    <dbReference type="NCBI Taxonomy" id="114742"/>
    <lineage>
        <taxon>Eukaryota</taxon>
        <taxon>Sar</taxon>
        <taxon>Stramenopiles</taxon>
        <taxon>Oomycota</taxon>
        <taxon>Peronosporomycetes</taxon>
        <taxon>Pythiales</taxon>
        <taxon>Pythiaceae</taxon>
        <taxon>Pythium</taxon>
    </lineage>
</organism>
<dbReference type="Gene3D" id="1.20.1250.20">
    <property type="entry name" value="MFS general substrate transporter like domains"/>
    <property type="match status" value="1"/>
</dbReference>
<reference evidence="16" key="1">
    <citation type="submission" date="2021-12" db="EMBL/GenBank/DDBJ databases">
        <title>Prjna785345.</title>
        <authorList>
            <person name="Rujirawat T."/>
            <person name="Krajaejun T."/>
        </authorList>
    </citation>
    <scope>NUCLEOTIDE SEQUENCE</scope>
    <source>
        <strain evidence="16">Pi057C3</strain>
    </source>
</reference>
<evidence type="ECO:0000256" key="6">
    <source>
        <dbReference type="ARBA" id="ARBA00023136"/>
    </source>
</evidence>
<feature type="transmembrane region" description="Helical" evidence="14">
    <location>
        <begin position="354"/>
        <end position="374"/>
    </location>
</feature>
<dbReference type="PANTHER" id="PTHR23503">
    <property type="entry name" value="SOLUTE CARRIER FAMILY 2"/>
    <property type="match status" value="1"/>
</dbReference>
<dbReference type="GO" id="GO:0015149">
    <property type="term" value="F:hexose transmembrane transporter activity"/>
    <property type="evidence" value="ECO:0007669"/>
    <property type="project" value="TreeGrafter"/>
</dbReference>
<evidence type="ECO:0000259" key="15">
    <source>
        <dbReference type="PROSITE" id="PS50850"/>
    </source>
</evidence>
<feature type="transmembrane region" description="Helical" evidence="14">
    <location>
        <begin position="141"/>
        <end position="161"/>
    </location>
</feature>
<evidence type="ECO:0000256" key="14">
    <source>
        <dbReference type="SAM" id="Phobius"/>
    </source>
</evidence>
<evidence type="ECO:0000256" key="4">
    <source>
        <dbReference type="ARBA" id="ARBA00022692"/>
    </source>
</evidence>
<dbReference type="PRINTS" id="PR00171">
    <property type="entry name" value="SUGRTRNSPORT"/>
</dbReference>
<evidence type="ECO:0000313" key="17">
    <source>
        <dbReference type="Proteomes" id="UP001209570"/>
    </source>
</evidence>
<comment type="catalytic activity">
    <reaction evidence="10">
        <text>D-mannose(out) = D-mannose(in)</text>
        <dbReference type="Rhea" id="RHEA:78391"/>
        <dbReference type="ChEBI" id="CHEBI:4208"/>
    </reaction>
    <physiologicalReaction direction="left-to-right" evidence="10">
        <dbReference type="Rhea" id="RHEA:78392"/>
    </physiologicalReaction>
</comment>
<dbReference type="EMBL" id="JAKCXM010000026">
    <property type="protein sequence ID" value="KAJ0406985.1"/>
    <property type="molecule type" value="Genomic_DNA"/>
</dbReference>
<dbReference type="InterPro" id="IPR045263">
    <property type="entry name" value="GLUT"/>
</dbReference>
<feature type="domain" description="Major facilitator superfamily (MFS) profile" evidence="15">
    <location>
        <begin position="54"/>
        <end position="497"/>
    </location>
</feature>
<gene>
    <name evidence="16" type="ORF">P43SY_005218</name>
</gene>
<dbReference type="PANTHER" id="PTHR23503:SF8">
    <property type="entry name" value="FACILITATED GLUCOSE TRANSPORTER PROTEIN 1"/>
    <property type="match status" value="1"/>
</dbReference>
<evidence type="ECO:0000256" key="3">
    <source>
        <dbReference type="ARBA" id="ARBA00022448"/>
    </source>
</evidence>
<comment type="subcellular location">
    <subcellularLocation>
        <location evidence="1">Membrane</location>
        <topology evidence="1">Multi-pass membrane protein</topology>
    </subcellularLocation>
</comment>
<evidence type="ECO:0000313" key="16">
    <source>
        <dbReference type="EMBL" id="KAJ0406985.1"/>
    </source>
</evidence>
<evidence type="ECO:0000256" key="2">
    <source>
        <dbReference type="ARBA" id="ARBA00011738"/>
    </source>
</evidence>
<protein>
    <recommendedName>
        <fullName evidence="13">Hexose transporter 1</fullName>
    </recommendedName>
</protein>
<dbReference type="GO" id="GO:0016020">
    <property type="term" value="C:membrane"/>
    <property type="evidence" value="ECO:0007669"/>
    <property type="project" value="UniProtKB-SubCell"/>
</dbReference>
<dbReference type="Proteomes" id="UP001209570">
    <property type="component" value="Unassembled WGS sequence"/>
</dbReference>
<sequence>MGVAVPSPSFESTFHAVRSPVLTHPKQQQRCSDDRHDLVGCSPLPSTQVQPRPILYTSVLLALLQSTQYGWANSQLNLSTFHDKKACDARPVADDTCVMFPGHSMAEWTLAVNAWLVGGMIASLGCGPLSDRVGRKRTHLLAASIAIVAVLIEVLSSSVLVFSLGRFVTGLSNGLSTSVTSGYINEVTAPHLRNKLGILLQASQAFGSTSVVASFFVADSATGWRVIAAVPLVLATTALLLSPRFMVESPTWLLTQGRYEEAEAEIAKLYGEANVPAALSWMDATCKRDDDTIASSASSIDGPPTWRTLFLPAYRRQTALAVALAVAQQFSGANAVFLYSSSIFTDAGVRDDRIGTMLVNVCNLLPTLVSGVIATRFGQRVMMLFAHAGMIVCALGMTLALLADSAGGSIVFTALYIVVYATSLGPLVFVIVPALFPDTLRATGTAFCLAINCLSILVVGITYPYIADAIGDLGFVPFIVTLALFGMALYRFLPETSGLTSEQIQELFRRRDDDEELPTAP</sequence>
<dbReference type="InterPro" id="IPR020846">
    <property type="entry name" value="MFS_dom"/>
</dbReference>
<comment type="catalytic activity">
    <reaction evidence="9">
        <text>D-xylose(out) = D-xylose(in)</text>
        <dbReference type="Rhea" id="RHEA:78427"/>
        <dbReference type="ChEBI" id="CHEBI:53455"/>
    </reaction>
    <physiologicalReaction direction="left-to-right" evidence="9">
        <dbReference type="Rhea" id="RHEA:78428"/>
    </physiologicalReaction>
</comment>
<dbReference type="AlphaFoldDB" id="A0AAD5QDR3"/>
<proteinExistence type="predicted"/>
<keyword evidence="17" id="KW-1185">Reference proteome</keyword>
<keyword evidence="3" id="KW-0813">Transport</keyword>
<comment type="subunit">
    <text evidence="2">Homodimer.</text>
</comment>
<accession>A0AAD5QDR3</accession>
<evidence type="ECO:0000256" key="9">
    <source>
        <dbReference type="ARBA" id="ARBA00044656"/>
    </source>
</evidence>
<dbReference type="PROSITE" id="PS00217">
    <property type="entry name" value="SUGAR_TRANSPORT_2"/>
    <property type="match status" value="1"/>
</dbReference>
<comment type="catalytic activity">
    <reaction evidence="8">
        <text>D-glucose(out) = D-glucose(in)</text>
        <dbReference type="Rhea" id="RHEA:60376"/>
        <dbReference type="ChEBI" id="CHEBI:4167"/>
    </reaction>
    <physiologicalReaction direction="left-to-right" evidence="8">
        <dbReference type="Rhea" id="RHEA:60377"/>
    </physiologicalReaction>
</comment>
<dbReference type="PROSITE" id="PS50850">
    <property type="entry name" value="MFS"/>
    <property type="match status" value="1"/>
</dbReference>
<feature type="transmembrane region" description="Helical" evidence="14">
    <location>
        <begin position="223"/>
        <end position="241"/>
    </location>
</feature>
<keyword evidence="4 14" id="KW-0812">Transmembrane</keyword>
<dbReference type="InterPro" id="IPR003663">
    <property type="entry name" value="Sugar/inositol_transpt"/>
</dbReference>
<evidence type="ECO:0000256" key="11">
    <source>
        <dbReference type="ARBA" id="ARBA00044668"/>
    </source>
</evidence>
<feature type="transmembrane region" description="Helical" evidence="14">
    <location>
        <begin position="381"/>
        <end position="403"/>
    </location>
</feature>
<dbReference type="InterPro" id="IPR005828">
    <property type="entry name" value="MFS_sugar_transport-like"/>
</dbReference>